<reference evidence="2 3" key="1">
    <citation type="journal article" date="2013" name="Stand. Genomic Sci.">
        <title>Genomic Encyclopedia of Type Strains, Phase I: The one thousand microbial genomes (KMG-I) project.</title>
        <authorList>
            <person name="Kyrpides N.C."/>
            <person name="Woyke T."/>
            <person name="Eisen J.A."/>
            <person name="Garrity G."/>
            <person name="Lilburn T.G."/>
            <person name="Beck B.J."/>
            <person name="Whitman W.B."/>
            <person name="Hugenholtz P."/>
            <person name="Klenk H.P."/>
        </authorList>
    </citation>
    <scope>NUCLEOTIDE SEQUENCE [LARGE SCALE GENOMIC DNA]</scope>
    <source>
        <strain evidence="2 3">DSM 45044</strain>
    </source>
</reference>
<protein>
    <submittedName>
        <fullName evidence="2">Uncharacterized protein</fullName>
    </submittedName>
</protein>
<gene>
    <name evidence="2" type="ORF">LX16_2674</name>
</gene>
<name>A0A562V286_9ACTN</name>
<keyword evidence="1" id="KW-1133">Transmembrane helix</keyword>
<feature type="transmembrane region" description="Helical" evidence="1">
    <location>
        <begin position="39"/>
        <end position="57"/>
    </location>
</feature>
<dbReference type="AlphaFoldDB" id="A0A562V286"/>
<feature type="transmembrane region" description="Helical" evidence="1">
    <location>
        <begin position="116"/>
        <end position="141"/>
    </location>
</feature>
<organism evidence="2 3">
    <name type="scientific">Stackebrandtia albiflava</name>
    <dbReference type="NCBI Taxonomy" id="406432"/>
    <lineage>
        <taxon>Bacteria</taxon>
        <taxon>Bacillati</taxon>
        <taxon>Actinomycetota</taxon>
        <taxon>Actinomycetes</taxon>
        <taxon>Glycomycetales</taxon>
        <taxon>Glycomycetaceae</taxon>
        <taxon>Stackebrandtia</taxon>
    </lineage>
</organism>
<accession>A0A562V286</accession>
<keyword evidence="1" id="KW-0812">Transmembrane</keyword>
<proteinExistence type="predicted"/>
<evidence type="ECO:0000256" key="1">
    <source>
        <dbReference type="SAM" id="Phobius"/>
    </source>
</evidence>
<sequence length="151" mass="15640">MSRRLSDRLGMPLLGVVGLAALAAPRVVAHDLDLVSPAVNSVLVFAPLLAWIGVVWWRRVPNPFVTLLAVGVVYGVMLAVIHQLLWSRSFDGAPPELGGNLAGVLAPAVESGVIRVFAFGGSLVTGTLVGAATGAVAWLLAKATRRGTGPE</sequence>
<keyword evidence="1" id="KW-0472">Membrane</keyword>
<dbReference type="RefSeq" id="WP_211354494.1">
    <property type="nucleotide sequence ID" value="NZ_BAABIJ010000002.1"/>
</dbReference>
<comment type="caution">
    <text evidence="2">The sequence shown here is derived from an EMBL/GenBank/DDBJ whole genome shotgun (WGS) entry which is preliminary data.</text>
</comment>
<keyword evidence="3" id="KW-1185">Reference proteome</keyword>
<evidence type="ECO:0000313" key="2">
    <source>
        <dbReference type="EMBL" id="TWJ11932.1"/>
    </source>
</evidence>
<feature type="transmembrane region" description="Helical" evidence="1">
    <location>
        <begin position="64"/>
        <end position="85"/>
    </location>
</feature>
<evidence type="ECO:0000313" key="3">
    <source>
        <dbReference type="Proteomes" id="UP000321617"/>
    </source>
</evidence>
<dbReference type="Proteomes" id="UP000321617">
    <property type="component" value="Unassembled WGS sequence"/>
</dbReference>
<dbReference type="EMBL" id="VLLL01000006">
    <property type="protein sequence ID" value="TWJ11932.1"/>
    <property type="molecule type" value="Genomic_DNA"/>
</dbReference>